<dbReference type="GO" id="GO:0051539">
    <property type="term" value="F:4 iron, 4 sulfur cluster binding"/>
    <property type="evidence" value="ECO:0007669"/>
    <property type="project" value="UniProtKB-KW"/>
</dbReference>
<dbReference type="InterPro" id="IPR017900">
    <property type="entry name" value="4Fe4S_Fe_S_CS"/>
</dbReference>
<evidence type="ECO:0000256" key="3">
    <source>
        <dbReference type="ARBA" id="ARBA00022723"/>
    </source>
</evidence>
<feature type="domain" description="4Fe-4S ferredoxin-type" evidence="8">
    <location>
        <begin position="71"/>
        <end position="100"/>
    </location>
</feature>
<feature type="domain" description="4Fe-4S ferredoxin-type" evidence="8">
    <location>
        <begin position="2"/>
        <end position="21"/>
    </location>
</feature>
<dbReference type="PANTHER" id="PTHR43177">
    <property type="entry name" value="PROTEIN NRFC"/>
    <property type="match status" value="1"/>
</dbReference>
<keyword evidence="9" id="KW-0560">Oxidoreductase</keyword>
<dbReference type="PROSITE" id="PS00198">
    <property type="entry name" value="4FE4S_FER_1"/>
    <property type="match status" value="1"/>
</dbReference>
<accession>A0A1V4SRZ3</accession>
<dbReference type="InterPro" id="IPR017896">
    <property type="entry name" value="4Fe4S_Fe-S-bd"/>
</dbReference>
<evidence type="ECO:0000256" key="4">
    <source>
        <dbReference type="ARBA" id="ARBA00022737"/>
    </source>
</evidence>
<evidence type="ECO:0000256" key="5">
    <source>
        <dbReference type="ARBA" id="ARBA00022982"/>
    </source>
</evidence>
<keyword evidence="4" id="KW-0677">Repeat</keyword>
<dbReference type="EMBL" id="LTAY01000080">
    <property type="protein sequence ID" value="OPX46622.1"/>
    <property type="molecule type" value="Genomic_DNA"/>
</dbReference>
<proteinExistence type="predicted"/>
<dbReference type="AlphaFoldDB" id="A0A1V4SRZ3"/>
<keyword evidence="6" id="KW-0408">Iron</keyword>
<dbReference type="GO" id="GO:0046872">
    <property type="term" value="F:metal ion binding"/>
    <property type="evidence" value="ECO:0007669"/>
    <property type="project" value="UniProtKB-KW"/>
</dbReference>
<gene>
    <name evidence="9" type="primary">padI</name>
    <name evidence="9" type="ORF">CLTHE_27120</name>
</gene>
<dbReference type="RefSeq" id="WP_080023913.1">
    <property type="nucleotide sequence ID" value="NZ_LTAY01000080.1"/>
</dbReference>
<keyword evidence="5" id="KW-0249">Electron transport</keyword>
<dbReference type="SUPFAM" id="SSF54862">
    <property type="entry name" value="4Fe-4S ferredoxins"/>
    <property type="match status" value="1"/>
</dbReference>
<dbReference type="Proteomes" id="UP000191448">
    <property type="component" value="Unassembled WGS sequence"/>
</dbReference>
<dbReference type="InterPro" id="IPR050954">
    <property type="entry name" value="ET_IronSulfur_Cluster-Binding"/>
</dbReference>
<dbReference type="GO" id="GO:0047110">
    <property type="term" value="F:phenylglyoxylate dehydrogenase (acylating) activity"/>
    <property type="evidence" value="ECO:0007669"/>
    <property type="project" value="UniProtKB-EC"/>
</dbReference>
<evidence type="ECO:0000313" key="10">
    <source>
        <dbReference type="Proteomes" id="UP000191448"/>
    </source>
</evidence>
<sequence length="136" mass="15345">MKRIKICRSKCIGCLTCTAACMIAHEDNESRSRIVLDKNGKYNPIFCKECKSPECSFVCPTGAMHKEKDSELIYYDKEKCVSCYMCIMACPYGVLKAGETHHKQIMKCDMCKDTPEHSPRCVAKCPMGAITLEDEI</sequence>
<dbReference type="EC" id="1.2.1.58" evidence="9"/>
<evidence type="ECO:0000313" key="9">
    <source>
        <dbReference type="EMBL" id="OPX46622.1"/>
    </source>
</evidence>
<keyword evidence="3" id="KW-0479">Metal-binding</keyword>
<name>A0A1V4SRZ3_9CLOT</name>
<keyword evidence="2" id="KW-0004">4Fe-4S</keyword>
<feature type="domain" description="4Fe-4S ferredoxin-type" evidence="8">
    <location>
        <begin position="38"/>
        <end position="69"/>
    </location>
</feature>
<evidence type="ECO:0000256" key="6">
    <source>
        <dbReference type="ARBA" id="ARBA00023004"/>
    </source>
</evidence>
<evidence type="ECO:0000259" key="8">
    <source>
        <dbReference type="PROSITE" id="PS51379"/>
    </source>
</evidence>
<keyword evidence="1" id="KW-0813">Transport</keyword>
<protein>
    <submittedName>
        <fullName evidence="9">NADH-dependent phenylglyoxylate dehydrogenase subunit beta</fullName>
        <ecNumber evidence="9">1.2.1.58</ecNumber>
    </submittedName>
</protein>
<dbReference type="PANTHER" id="PTHR43177:SF5">
    <property type="entry name" value="ANAEROBIC DIMETHYL SULFOXIDE REDUCTASE CHAIN B-RELATED"/>
    <property type="match status" value="1"/>
</dbReference>
<dbReference type="Pfam" id="PF13247">
    <property type="entry name" value="Fer4_11"/>
    <property type="match status" value="1"/>
</dbReference>
<evidence type="ECO:0000256" key="7">
    <source>
        <dbReference type="ARBA" id="ARBA00023014"/>
    </source>
</evidence>
<evidence type="ECO:0000256" key="2">
    <source>
        <dbReference type="ARBA" id="ARBA00022485"/>
    </source>
</evidence>
<keyword evidence="7" id="KW-0411">Iron-sulfur</keyword>
<evidence type="ECO:0000256" key="1">
    <source>
        <dbReference type="ARBA" id="ARBA00022448"/>
    </source>
</evidence>
<reference evidence="9 10" key="1">
    <citation type="submission" date="2016-02" db="EMBL/GenBank/DDBJ databases">
        <title>Genome sequence of Clostridium thermobutyricum DSM 4928.</title>
        <authorList>
            <person name="Poehlein A."/>
            <person name="Daniel R."/>
        </authorList>
    </citation>
    <scope>NUCLEOTIDE SEQUENCE [LARGE SCALE GENOMIC DNA]</scope>
    <source>
        <strain evidence="9 10">DSM 4928</strain>
    </source>
</reference>
<dbReference type="PROSITE" id="PS51379">
    <property type="entry name" value="4FE4S_FER_2"/>
    <property type="match status" value="3"/>
</dbReference>
<dbReference type="Gene3D" id="3.30.70.20">
    <property type="match status" value="2"/>
</dbReference>
<organism evidence="9 10">
    <name type="scientific">Clostridium thermobutyricum DSM 4928</name>
    <dbReference type="NCBI Taxonomy" id="1121339"/>
    <lineage>
        <taxon>Bacteria</taxon>
        <taxon>Bacillati</taxon>
        <taxon>Bacillota</taxon>
        <taxon>Clostridia</taxon>
        <taxon>Eubacteriales</taxon>
        <taxon>Clostridiaceae</taxon>
        <taxon>Clostridium</taxon>
    </lineage>
</organism>
<comment type="caution">
    <text evidence="9">The sequence shown here is derived from an EMBL/GenBank/DDBJ whole genome shotgun (WGS) entry which is preliminary data.</text>
</comment>
<dbReference type="OrthoDB" id="9810688at2"/>